<evidence type="ECO:0000313" key="2">
    <source>
        <dbReference type="Proteomes" id="UP000002424"/>
    </source>
</evidence>
<dbReference type="KEGG" id="avn:Avin_11660"/>
<reference evidence="1 2" key="1">
    <citation type="journal article" date="2009" name="J. Bacteriol.">
        <title>Genome sequence of Azotobacter vinelandii, an obligate aerobe specialized to support diverse anaerobic metabolic processes.</title>
        <authorList>
            <person name="Setubal J.C."/>
            <person name="dos Santos P."/>
            <person name="Goldman B.S."/>
            <person name="Ertesvag H."/>
            <person name="Espin G."/>
            <person name="Rubio L.M."/>
            <person name="Valla S."/>
            <person name="Almeida N.F."/>
            <person name="Balasubramanian D."/>
            <person name="Cromes L."/>
            <person name="Curatti L."/>
            <person name="Du Z."/>
            <person name="Godsy E."/>
            <person name="Goodner B."/>
            <person name="Hellner-Burris K."/>
            <person name="Hernandez J.A."/>
            <person name="Houmiel K."/>
            <person name="Imperial J."/>
            <person name="Kennedy C."/>
            <person name="Larson T.J."/>
            <person name="Latreille P."/>
            <person name="Ligon L.S."/>
            <person name="Lu J."/>
            <person name="Maerk M."/>
            <person name="Miller N.M."/>
            <person name="Norton S."/>
            <person name="O'Carroll I.P."/>
            <person name="Paulsen I."/>
            <person name="Raulfs E.C."/>
            <person name="Roemer R."/>
            <person name="Rosser J."/>
            <person name="Segura D."/>
            <person name="Slater S."/>
            <person name="Stricklin S.L."/>
            <person name="Studholme D.J."/>
            <person name="Sun J."/>
            <person name="Viana C.J."/>
            <person name="Wallin E."/>
            <person name="Wang B."/>
            <person name="Wheeler C."/>
            <person name="Zhu H."/>
            <person name="Dean D.R."/>
            <person name="Dixon R."/>
            <person name="Wood D."/>
        </authorList>
    </citation>
    <scope>NUCLEOTIDE SEQUENCE [LARGE SCALE GENOMIC DNA]</scope>
    <source>
        <strain evidence="2">DJ / ATCC BAA-1303</strain>
    </source>
</reference>
<dbReference type="EMBL" id="CP001157">
    <property type="protein sequence ID" value="ACO77395.1"/>
    <property type="molecule type" value="Genomic_DNA"/>
</dbReference>
<gene>
    <name evidence="1" type="ordered locus">Avin_11660</name>
</gene>
<sequence>MSPRQMGLVCRIMPFFFVARCRPPGMLRSAIGAGSGWRPFTSGTLHSLAWSCPVRPRGFFDGPWGGGSATRRLV</sequence>
<evidence type="ECO:0000313" key="1">
    <source>
        <dbReference type="EMBL" id="ACO77395.1"/>
    </source>
</evidence>
<accession>C1DPG3</accession>
<protein>
    <submittedName>
        <fullName evidence="1">Uncharacterized protein</fullName>
    </submittedName>
</protein>
<dbReference type="HOGENOM" id="CLU_2679755_0_0_6"/>
<proteinExistence type="predicted"/>
<keyword evidence="2" id="KW-1185">Reference proteome</keyword>
<dbReference type="EnsemblBacteria" id="ACO77395">
    <property type="protein sequence ID" value="ACO77395"/>
    <property type="gene ID" value="Avin_11660"/>
</dbReference>
<dbReference type="AlphaFoldDB" id="C1DPG3"/>
<organism evidence="1 2">
    <name type="scientific">Azotobacter vinelandii (strain DJ / ATCC BAA-1303)</name>
    <dbReference type="NCBI Taxonomy" id="322710"/>
    <lineage>
        <taxon>Bacteria</taxon>
        <taxon>Pseudomonadati</taxon>
        <taxon>Pseudomonadota</taxon>
        <taxon>Gammaproteobacteria</taxon>
        <taxon>Pseudomonadales</taxon>
        <taxon>Pseudomonadaceae</taxon>
        <taxon>Azotobacter</taxon>
    </lineage>
</organism>
<dbReference type="Proteomes" id="UP000002424">
    <property type="component" value="Chromosome"/>
</dbReference>
<name>C1DPG3_AZOVD</name>
<dbReference type="STRING" id="322710.Avin_11660"/>